<comment type="similarity">
    <text evidence="1">Belongs to the ABC transporter superfamily.</text>
</comment>
<keyword evidence="4 10" id="KW-0067">ATP-binding</keyword>
<evidence type="ECO:0000256" key="1">
    <source>
        <dbReference type="ARBA" id="ARBA00005417"/>
    </source>
</evidence>
<sequence length="398" mass="43780">MNLSRPDIAGRVSPDSNAQKPILEGIGLSKHFAVESGLLQPKKPPVQAVNQVNLSVRKGETLALVGESGSGKSTLGRLLLNLLQPTAGDVIYEGRNLANLTPEKLRQVRRDLQIIFQDPFASLNPRMTVESIVGEPIWLHSQASRSDRQAKVAELLRTVGLAPEHGGRHPHEFSGGQRQRIGIARALASEPRLILGDEPVSALDVSVQAQVVNLLEDLKHQFGLTLVIVAHGLAVIRHMSDRVAVMYLGEIVELAPVDALFENPLHPYTQALMAAVPVSHPDLRQPRPLLGGDMPSPSRPPSGCRFHSRCPHARALCKEAVPVMETVEAERQVACHFWREIAQEHCYCWPPTPPLPNRRCASAFRTIPMCLIRIVRAPTPAAWSTPRCATNWWTSTRT</sequence>
<evidence type="ECO:0000256" key="8">
    <source>
        <dbReference type="ARBA" id="ARBA00065473"/>
    </source>
</evidence>
<keyword evidence="3" id="KW-0547">Nucleotide-binding</keyword>
<dbReference type="Pfam" id="PF00005">
    <property type="entry name" value="ABC_tran"/>
    <property type="match status" value="1"/>
</dbReference>
<dbReference type="EC" id="7.4.2.9" evidence="5"/>
<evidence type="ECO:0000313" key="11">
    <source>
        <dbReference type="Proteomes" id="UP000050469"/>
    </source>
</evidence>
<name>A0A0P9W3C9_PSEA0</name>
<comment type="caution">
    <text evidence="10">The sequence shown here is derived from an EMBL/GenBank/DDBJ whole genome shotgun (WGS) entry which is preliminary data.</text>
</comment>
<feature type="domain" description="ABC transporter" evidence="9">
    <location>
        <begin position="23"/>
        <end position="273"/>
    </location>
</feature>
<evidence type="ECO:0000256" key="3">
    <source>
        <dbReference type="ARBA" id="ARBA00022741"/>
    </source>
</evidence>
<dbReference type="InterPro" id="IPR017871">
    <property type="entry name" value="ABC_transporter-like_CS"/>
</dbReference>
<dbReference type="SMART" id="SM00382">
    <property type="entry name" value="AAA"/>
    <property type="match status" value="1"/>
</dbReference>
<dbReference type="AlphaFoldDB" id="A0A0P9W3C9"/>
<organism evidence="10 11">
    <name type="scientific">Pseudomonas amygdali pv. photiniae</name>
    <dbReference type="NCBI Taxonomy" id="251724"/>
    <lineage>
        <taxon>Bacteria</taxon>
        <taxon>Pseudomonadati</taxon>
        <taxon>Pseudomonadota</taxon>
        <taxon>Gammaproteobacteria</taxon>
        <taxon>Pseudomonadales</taxon>
        <taxon>Pseudomonadaceae</taxon>
        <taxon>Pseudomonas</taxon>
        <taxon>Pseudomonas amygdali</taxon>
    </lineage>
</organism>
<dbReference type="InterPro" id="IPR050319">
    <property type="entry name" value="ABC_transp_ATP-bind"/>
</dbReference>
<dbReference type="GO" id="GO:0016887">
    <property type="term" value="F:ATP hydrolysis activity"/>
    <property type="evidence" value="ECO:0007669"/>
    <property type="project" value="InterPro"/>
</dbReference>
<dbReference type="GO" id="GO:0055085">
    <property type="term" value="P:transmembrane transport"/>
    <property type="evidence" value="ECO:0007669"/>
    <property type="project" value="UniProtKB-ARBA"/>
</dbReference>
<dbReference type="PROSITE" id="PS00211">
    <property type="entry name" value="ABC_TRANSPORTER_1"/>
    <property type="match status" value="1"/>
</dbReference>
<proteinExistence type="inferred from homology"/>
<dbReference type="PATRIC" id="fig|251724.3.peg.2640"/>
<dbReference type="FunFam" id="3.40.50.300:FF:000016">
    <property type="entry name" value="Oligopeptide ABC transporter ATP-binding component"/>
    <property type="match status" value="1"/>
</dbReference>
<protein>
    <recommendedName>
        <fullName evidence="5">ABC-type dipeptide transporter</fullName>
        <ecNumber evidence="5">7.4.2.9</ecNumber>
    </recommendedName>
</protein>
<evidence type="ECO:0000256" key="4">
    <source>
        <dbReference type="ARBA" id="ARBA00022840"/>
    </source>
</evidence>
<evidence type="ECO:0000256" key="6">
    <source>
        <dbReference type="ARBA" id="ARBA00047356"/>
    </source>
</evidence>
<dbReference type="PROSITE" id="PS50893">
    <property type="entry name" value="ABC_TRANSPORTER_2"/>
    <property type="match status" value="1"/>
</dbReference>
<keyword evidence="2" id="KW-0813">Transport</keyword>
<evidence type="ECO:0000259" key="9">
    <source>
        <dbReference type="PROSITE" id="PS50893"/>
    </source>
</evidence>
<dbReference type="PANTHER" id="PTHR43776:SF7">
    <property type="entry name" value="D,D-DIPEPTIDE TRANSPORT ATP-BINDING PROTEIN DDPF-RELATED"/>
    <property type="match status" value="1"/>
</dbReference>
<evidence type="ECO:0000256" key="7">
    <source>
        <dbReference type="ARBA" id="ARBA00058018"/>
    </source>
</evidence>
<dbReference type="PANTHER" id="PTHR43776">
    <property type="entry name" value="TRANSPORT ATP-BINDING PROTEIN"/>
    <property type="match status" value="1"/>
</dbReference>
<evidence type="ECO:0000313" key="10">
    <source>
        <dbReference type="EMBL" id="KPX77523.1"/>
    </source>
</evidence>
<dbReference type="InterPro" id="IPR003439">
    <property type="entry name" value="ABC_transporter-like_ATP-bd"/>
</dbReference>
<accession>A0A0P9W3C9</accession>
<dbReference type="InterPro" id="IPR013563">
    <property type="entry name" value="Oligopep_ABC_C"/>
</dbReference>
<dbReference type="InterPro" id="IPR027417">
    <property type="entry name" value="P-loop_NTPase"/>
</dbReference>
<dbReference type="CDD" id="cd03257">
    <property type="entry name" value="ABC_NikE_OppD_transporters"/>
    <property type="match status" value="1"/>
</dbReference>
<comment type="function">
    <text evidence="7">Part of the ABC transporter DppABCDF involved in the uptake of various di/tripeptides. Is also involved in the uptake of phaseolotoxin, a toxic tripeptide inhibiting the enzyme ornithine carbamoyltransferase. Responsible for energy coupling to the transport system.</text>
</comment>
<dbReference type="RefSeq" id="WP_238450814.1">
    <property type="nucleotide sequence ID" value="NZ_LJQO01000120.1"/>
</dbReference>
<dbReference type="GO" id="GO:0005524">
    <property type="term" value="F:ATP binding"/>
    <property type="evidence" value="ECO:0007669"/>
    <property type="project" value="UniProtKB-KW"/>
</dbReference>
<dbReference type="EMBL" id="LJQO01000120">
    <property type="protein sequence ID" value="KPX77523.1"/>
    <property type="molecule type" value="Genomic_DNA"/>
</dbReference>
<comment type="subunit">
    <text evidence="8">The complex is composed of two ATP-binding proteins (DppD and DppF), two transmembrane proteins (DppB and DppC) and a solute-binding protein (DppA1-A5). Five orthologous SBPs (DppA1-A5) are present in P.aeruginosa, which increases the substrate specificity of the DppBCDF transporter.</text>
</comment>
<dbReference type="GO" id="GO:0015833">
    <property type="term" value="P:peptide transport"/>
    <property type="evidence" value="ECO:0007669"/>
    <property type="project" value="InterPro"/>
</dbReference>
<dbReference type="InterPro" id="IPR003593">
    <property type="entry name" value="AAA+_ATPase"/>
</dbReference>
<dbReference type="Pfam" id="PF08352">
    <property type="entry name" value="oligo_HPY"/>
    <property type="match status" value="1"/>
</dbReference>
<gene>
    <name evidence="10" type="ORF">ALO53_01963</name>
</gene>
<dbReference type="NCBIfam" id="TIGR01727">
    <property type="entry name" value="oligo_HPY"/>
    <property type="match status" value="1"/>
</dbReference>
<reference evidence="10 11" key="1">
    <citation type="submission" date="2015-09" db="EMBL/GenBank/DDBJ databases">
        <title>Genome announcement of multiple Pseudomonas syringae strains.</title>
        <authorList>
            <person name="Thakur S."/>
            <person name="Wang P.W."/>
            <person name="Gong Y."/>
            <person name="Weir B.S."/>
            <person name="Guttman D.S."/>
        </authorList>
    </citation>
    <scope>NUCLEOTIDE SEQUENCE [LARGE SCALE GENOMIC DNA]</scope>
    <source>
        <strain evidence="10 11">ICMP7840</strain>
    </source>
</reference>
<dbReference type="SUPFAM" id="SSF52540">
    <property type="entry name" value="P-loop containing nucleoside triphosphate hydrolases"/>
    <property type="match status" value="1"/>
</dbReference>
<evidence type="ECO:0000256" key="2">
    <source>
        <dbReference type="ARBA" id="ARBA00022448"/>
    </source>
</evidence>
<dbReference type="Proteomes" id="UP000050469">
    <property type="component" value="Unassembled WGS sequence"/>
</dbReference>
<dbReference type="Gene3D" id="3.40.50.300">
    <property type="entry name" value="P-loop containing nucleotide triphosphate hydrolases"/>
    <property type="match status" value="1"/>
</dbReference>
<evidence type="ECO:0000256" key="5">
    <source>
        <dbReference type="ARBA" id="ARBA00038852"/>
    </source>
</evidence>
<comment type="catalytic activity">
    <reaction evidence="6">
        <text>a dipeptide(out) + ATP + H2O = a dipeptide(in) + ADP + phosphate + H(+)</text>
        <dbReference type="Rhea" id="RHEA:23120"/>
        <dbReference type="ChEBI" id="CHEBI:15377"/>
        <dbReference type="ChEBI" id="CHEBI:15378"/>
        <dbReference type="ChEBI" id="CHEBI:30616"/>
        <dbReference type="ChEBI" id="CHEBI:43474"/>
        <dbReference type="ChEBI" id="CHEBI:90799"/>
        <dbReference type="ChEBI" id="CHEBI:456216"/>
        <dbReference type="EC" id="7.4.2.9"/>
    </reaction>
</comment>